<organism evidence="3 4">
    <name type="scientific">Trichonephila inaurata madagascariensis</name>
    <dbReference type="NCBI Taxonomy" id="2747483"/>
    <lineage>
        <taxon>Eukaryota</taxon>
        <taxon>Metazoa</taxon>
        <taxon>Ecdysozoa</taxon>
        <taxon>Arthropoda</taxon>
        <taxon>Chelicerata</taxon>
        <taxon>Arachnida</taxon>
        <taxon>Araneae</taxon>
        <taxon>Araneomorphae</taxon>
        <taxon>Entelegynae</taxon>
        <taxon>Araneoidea</taxon>
        <taxon>Nephilidae</taxon>
        <taxon>Trichonephila</taxon>
        <taxon>Trichonephila inaurata</taxon>
    </lineage>
</organism>
<dbReference type="Pfam" id="PF01609">
    <property type="entry name" value="DDE_Tnp_1"/>
    <property type="match status" value="2"/>
</dbReference>
<dbReference type="Pfam" id="PF13340">
    <property type="entry name" value="DUF4096"/>
    <property type="match status" value="1"/>
</dbReference>
<dbReference type="AlphaFoldDB" id="A0A8X7CNV4"/>
<reference evidence="3" key="1">
    <citation type="submission" date="2020-08" db="EMBL/GenBank/DDBJ databases">
        <title>Multicomponent nature underlies the extraordinary mechanical properties of spider dragline silk.</title>
        <authorList>
            <person name="Kono N."/>
            <person name="Nakamura H."/>
            <person name="Mori M."/>
            <person name="Yoshida Y."/>
            <person name="Ohtoshi R."/>
            <person name="Malay A.D."/>
            <person name="Moran D.A.P."/>
            <person name="Tomita M."/>
            <person name="Numata K."/>
            <person name="Arakawa K."/>
        </authorList>
    </citation>
    <scope>NUCLEOTIDE SEQUENCE</scope>
</reference>
<proteinExistence type="predicted"/>
<dbReference type="GO" id="GO:0006313">
    <property type="term" value="P:DNA transposition"/>
    <property type="evidence" value="ECO:0007669"/>
    <property type="project" value="InterPro"/>
</dbReference>
<dbReference type="PANTHER" id="PTHR30007">
    <property type="entry name" value="PHP DOMAIN PROTEIN"/>
    <property type="match status" value="1"/>
</dbReference>
<keyword evidence="4" id="KW-1185">Reference proteome</keyword>
<feature type="domain" description="Insertion element IS402-like" evidence="2">
    <location>
        <begin position="6"/>
        <end position="78"/>
    </location>
</feature>
<evidence type="ECO:0000313" key="4">
    <source>
        <dbReference type="Proteomes" id="UP000886998"/>
    </source>
</evidence>
<evidence type="ECO:0000259" key="2">
    <source>
        <dbReference type="Pfam" id="PF13340"/>
    </source>
</evidence>
<sequence length="292" mass="33536">MYPSDISDKEWKTIEPYFEPKKTGRPRKHSIRTIINAIRYMMRTGCQWRQLPKDFPPWKTVYSCNSRLKKSGIWQEIHDFLVKKGYDAGKKIKGRKRHIIVDTVGLVIAAEVHSASIQDRDSALNLFAQAKCKVPTLRKFFADQGYIDTAEEKGYDTGKKISGIKRHIAVDTQGLPHAIHITTAEATDRSSAVKMVKNAKANLSEVKNILVDAGYTGENFATQIKKTIGATVEVIKRSELHTFVVLPKRWVVERSFAWLEKCRRLWKNCERKLNTSLQMIVLSFISLLLRRF</sequence>
<evidence type="ECO:0008006" key="5">
    <source>
        <dbReference type="Google" id="ProtNLM"/>
    </source>
</evidence>
<evidence type="ECO:0000259" key="1">
    <source>
        <dbReference type="Pfam" id="PF01609"/>
    </source>
</evidence>
<dbReference type="EMBL" id="BMAV01023781">
    <property type="protein sequence ID" value="GFY79804.1"/>
    <property type="molecule type" value="Genomic_DNA"/>
</dbReference>
<feature type="domain" description="Transposase IS4-like" evidence="1">
    <location>
        <begin position="83"/>
        <end position="148"/>
    </location>
</feature>
<comment type="caution">
    <text evidence="3">The sequence shown here is derived from an EMBL/GenBank/DDBJ whole genome shotgun (WGS) entry which is preliminary data.</text>
</comment>
<dbReference type="GO" id="GO:0004803">
    <property type="term" value="F:transposase activity"/>
    <property type="evidence" value="ECO:0007669"/>
    <property type="project" value="InterPro"/>
</dbReference>
<dbReference type="OrthoDB" id="8313467at2759"/>
<evidence type="ECO:0000313" key="3">
    <source>
        <dbReference type="EMBL" id="GFY79804.1"/>
    </source>
</evidence>
<protein>
    <recommendedName>
        <fullName evidence="5">Transposase</fullName>
    </recommendedName>
</protein>
<dbReference type="InterPro" id="IPR025161">
    <property type="entry name" value="IS402-like_dom"/>
</dbReference>
<dbReference type="GO" id="GO:0003677">
    <property type="term" value="F:DNA binding"/>
    <property type="evidence" value="ECO:0007669"/>
    <property type="project" value="InterPro"/>
</dbReference>
<dbReference type="InterPro" id="IPR002559">
    <property type="entry name" value="Transposase_11"/>
</dbReference>
<dbReference type="Proteomes" id="UP000886998">
    <property type="component" value="Unassembled WGS sequence"/>
</dbReference>
<gene>
    <name evidence="3" type="primary">CO120_01035</name>
    <name evidence="3" type="ORF">TNIN_54561</name>
</gene>
<name>A0A8X7CNV4_9ARAC</name>
<accession>A0A8X7CNV4</accession>
<dbReference type="PANTHER" id="PTHR30007:SF0">
    <property type="entry name" value="TRANSPOSASE"/>
    <property type="match status" value="1"/>
</dbReference>
<feature type="domain" description="Transposase IS4-like" evidence="1">
    <location>
        <begin position="151"/>
        <end position="288"/>
    </location>
</feature>
<dbReference type="NCBIfam" id="NF033580">
    <property type="entry name" value="transpos_IS5_3"/>
    <property type="match status" value="1"/>
</dbReference>